<accession>A0AAX1XA81</accession>
<evidence type="ECO:0000313" key="9">
    <source>
        <dbReference type="Proteomes" id="UP000269379"/>
    </source>
</evidence>
<evidence type="ECO:0000256" key="4">
    <source>
        <dbReference type="PROSITE-ProRule" id="PRU00284"/>
    </source>
</evidence>
<evidence type="ECO:0000256" key="5">
    <source>
        <dbReference type="SAM" id="Phobius"/>
    </source>
</evidence>
<comment type="similarity">
    <text evidence="3">Belongs to the methyl-accepting chemotaxis (MCP) protein family.</text>
</comment>
<dbReference type="GO" id="GO:0005886">
    <property type="term" value="C:plasma membrane"/>
    <property type="evidence" value="ECO:0007669"/>
    <property type="project" value="TreeGrafter"/>
</dbReference>
<dbReference type="InterPro" id="IPR004091">
    <property type="entry name" value="Chemotax_Me-accpt_rcpt_Me-site"/>
</dbReference>
<gene>
    <name evidence="8" type="ORF">EGT70_01135</name>
</gene>
<dbReference type="GO" id="GO:0004888">
    <property type="term" value="F:transmembrane signaling receptor activity"/>
    <property type="evidence" value="ECO:0007669"/>
    <property type="project" value="InterPro"/>
</dbReference>
<evidence type="ECO:0000256" key="3">
    <source>
        <dbReference type="ARBA" id="ARBA00029447"/>
    </source>
</evidence>
<dbReference type="Gene3D" id="1.10.287.950">
    <property type="entry name" value="Methyl-accepting chemotaxis protein"/>
    <property type="match status" value="1"/>
</dbReference>
<dbReference type="InterPro" id="IPR051310">
    <property type="entry name" value="MCP_chemotaxis"/>
</dbReference>
<keyword evidence="5" id="KW-0812">Transmembrane</keyword>
<dbReference type="SUPFAM" id="SSF58104">
    <property type="entry name" value="Methyl-accepting chemotaxis protein (MCP) signaling domain"/>
    <property type="match status" value="1"/>
</dbReference>
<keyword evidence="4" id="KW-0807">Transducer</keyword>
<feature type="domain" description="HAMP" evidence="7">
    <location>
        <begin position="231"/>
        <end position="272"/>
    </location>
</feature>
<dbReference type="PANTHER" id="PTHR43531">
    <property type="entry name" value="PROTEIN ICFG"/>
    <property type="match status" value="1"/>
</dbReference>
<dbReference type="PROSITE" id="PS50111">
    <property type="entry name" value="CHEMOTAXIS_TRANSDUC_2"/>
    <property type="match status" value="1"/>
</dbReference>
<keyword evidence="2" id="KW-0488">Methylation</keyword>
<dbReference type="Gene3D" id="6.10.340.10">
    <property type="match status" value="1"/>
</dbReference>
<dbReference type="InterPro" id="IPR047347">
    <property type="entry name" value="YvaQ-like_sensor"/>
</dbReference>
<dbReference type="InterPro" id="IPR024478">
    <property type="entry name" value="HlyB_4HB_MCP"/>
</dbReference>
<dbReference type="CDD" id="cd11386">
    <property type="entry name" value="MCP_signal"/>
    <property type="match status" value="1"/>
</dbReference>
<evidence type="ECO:0000256" key="2">
    <source>
        <dbReference type="ARBA" id="ARBA00022481"/>
    </source>
</evidence>
<proteinExistence type="inferred from homology"/>
<feature type="domain" description="Methyl-accepting transducer" evidence="6">
    <location>
        <begin position="277"/>
        <end position="506"/>
    </location>
</feature>
<dbReference type="CDD" id="cd19411">
    <property type="entry name" value="MCP2201-like_sensor"/>
    <property type="match status" value="1"/>
</dbReference>
<dbReference type="PROSITE" id="PS50885">
    <property type="entry name" value="HAMP"/>
    <property type="match status" value="1"/>
</dbReference>
<evidence type="ECO:0000256" key="1">
    <source>
        <dbReference type="ARBA" id="ARBA00004370"/>
    </source>
</evidence>
<dbReference type="GO" id="GO:0006935">
    <property type="term" value="P:chemotaxis"/>
    <property type="evidence" value="ECO:0007669"/>
    <property type="project" value="InterPro"/>
</dbReference>
<dbReference type="SMART" id="SM00283">
    <property type="entry name" value="MA"/>
    <property type="match status" value="1"/>
</dbReference>
<dbReference type="FunFam" id="1.10.287.950:FF:000001">
    <property type="entry name" value="Methyl-accepting chemotaxis sensory transducer"/>
    <property type="match status" value="1"/>
</dbReference>
<dbReference type="InterPro" id="IPR004090">
    <property type="entry name" value="Chemotax_Me-accpt_rcpt"/>
</dbReference>
<dbReference type="InterPro" id="IPR004089">
    <property type="entry name" value="MCPsignal_dom"/>
</dbReference>
<comment type="caution">
    <text evidence="8">The sequence shown here is derived from an EMBL/GenBank/DDBJ whole genome shotgun (WGS) entry which is preliminary data.</text>
</comment>
<organism evidence="8 9">
    <name type="scientific">Burkholderia mallei</name>
    <name type="common">Pseudomonas mallei</name>
    <dbReference type="NCBI Taxonomy" id="13373"/>
    <lineage>
        <taxon>Bacteria</taxon>
        <taxon>Pseudomonadati</taxon>
        <taxon>Pseudomonadota</taxon>
        <taxon>Betaproteobacteria</taxon>
        <taxon>Burkholderiales</taxon>
        <taxon>Burkholderiaceae</taxon>
        <taxon>Burkholderia</taxon>
        <taxon>pseudomallei group</taxon>
    </lineage>
</organism>
<dbReference type="AlphaFoldDB" id="A0AAX1XA81"/>
<dbReference type="InterPro" id="IPR003660">
    <property type="entry name" value="HAMP_dom"/>
</dbReference>
<keyword evidence="5" id="KW-0472">Membrane</keyword>
<protein>
    <submittedName>
        <fullName evidence="8">Methyl-accepting chemotaxis protein</fullName>
    </submittedName>
</protein>
<comment type="subcellular location">
    <subcellularLocation>
        <location evidence="1">Membrane</location>
    </subcellularLocation>
</comment>
<dbReference type="Proteomes" id="UP000269379">
    <property type="component" value="Unassembled WGS sequence"/>
</dbReference>
<dbReference type="EMBL" id="RKJW01000001">
    <property type="protein sequence ID" value="RPA28379.1"/>
    <property type="molecule type" value="Genomic_DNA"/>
</dbReference>
<sequence>MMGFAHMKVATRLGIGFALVACLLAVMVAFALDRMAKFEGWMVEITEVNSVEAKLAAKLELSITERALALRNLILLDRQDEMQIEQDRIDAKAKLYRQSRDRLATMFATLDGTPQERALLEQIGQQGDAADGFIARARTMILAGQKDDAYKLLRFEFRPVQAKWWALTRELKALEEKQNEEATLHAKAAYEESRTWMLVLGALALVSSVVSAWLITRGIVRQLGGEPCDAAHAANMIAAGDLSVAIGVRDGDEVSLMHAMKSMRDSLAEIVSQVHVSADTIATASGQIASGNLDLSARTEQQAASLEETAASMEQLTATVQQNTDNSRQADTLAASASHVAEKGGAAVTQVVDAMGSIHATAQKIVEIIGVIDGIAFQTNILALNAAVEAARAGEQGRGFAVVASEVRSLAQRSATAAREIKELIGGSVVQVEAGDRLAKEAGATMHEVVESIRRVTLIMAEITRASEQQTSGIVEIDRAITQMDQVTQQNASLVEEAAAAAESMREQSAALVRAVRVFKLDAYPAVASSRAAPPARPARPARVASFDAGASVAAHAAPRLARIAP</sequence>
<evidence type="ECO:0000259" key="7">
    <source>
        <dbReference type="PROSITE" id="PS50885"/>
    </source>
</evidence>
<keyword evidence="5" id="KW-1133">Transmembrane helix</keyword>
<dbReference type="Pfam" id="PF12729">
    <property type="entry name" value="4HB_MCP_1"/>
    <property type="match status" value="1"/>
</dbReference>
<feature type="transmembrane region" description="Helical" evidence="5">
    <location>
        <begin position="196"/>
        <end position="215"/>
    </location>
</feature>
<evidence type="ECO:0000313" key="8">
    <source>
        <dbReference type="EMBL" id="RPA28379.1"/>
    </source>
</evidence>
<dbReference type="Pfam" id="PF00015">
    <property type="entry name" value="MCPsignal"/>
    <property type="match status" value="1"/>
</dbReference>
<dbReference type="PROSITE" id="PS00538">
    <property type="entry name" value="CHEMOTAXIS_TRANSDUC_1"/>
    <property type="match status" value="1"/>
</dbReference>
<dbReference type="PRINTS" id="PR00260">
    <property type="entry name" value="CHEMTRNSDUCR"/>
</dbReference>
<name>A0AAX1XA81_BURML</name>
<reference evidence="9" key="1">
    <citation type="submission" date="2018-10" db="EMBL/GenBank/DDBJ databases">
        <title>FDA dAtabase for Regulatory Grade micrObial Sequences (FDA-ARGOS): Supporting development and validation of Infectious Disease Dx tests.</title>
        <authorList>
            <person name="Minogue T."/>
            <person name="Wolcott M."/>
            <person name="Wasieloski L."/>
            <person name="Aguilar W."/>
            <person name="Moore D."/>
            <person name="Jaissle J."/>
            <person name="Tallon L."/>
            <person name="Sadzewicz L."/>
            <person name="Zhao X."/>
            <person name="Vavikolanu K."/>
            <person name="Mehta A."/>
            <person name="Aluvathingal J."/>
            <person name="Nadendla S."/>
            <person name="Yan Y."/>
            <person name="Sichtig H."/>
        </authorList>
    </citation>
    <scope>NUCLEOTIDE SEQUENCE [LARGE SCALE GENOMIC DNA]</scope>
    <source>
        <strain evidence="9">FDAARGOS_588</strain>
    </source>
</reference>
<evidence type="ECO:0000259" key="6">
    <source>
        <dbReference type="PROSITE" id="PS50111"/>
    </source>
</evidence>
<dbReference type="GO" id="GO:0007165">
    <property type="term" value="P:signal transduction"/>
    <property type="evidence" value="ECO:0007669"/>
    <property type="project" value="UniProtKB-KW"/>
</dbReference>
<dbReference type="PANTHER" id="PTHR43531:SF14">
    <property type="entry name" value="METHYL-ACCEPTING CHEMOTAXIS PROTEIN I-RELATED"/>
    <property type="match status" value="1"/>
</dbReference>